<keyword evidence="1" id="KW-0732">Signal</keyword>
<dbReference type="EMBL" id="CAJPEX010001411">
    <property type="protein sequence ID" value="CAG0919086.1"/>
    <property type="molecule type" value="Genomic_DNA"/>
</dbReference>
<reference evidence="2" key="1">
    <citation type="submission" date="2020-11" db="EMBL/GenBank/DDBJ databases">
        <authorList>
            <person name="Tran Van P."/>
        </authorList>
    </citation>
    <scope>NUCLEOTIDE SEQUENCE</scope>
</reference>
<evidence type="ECO:0000256" key="1">
    <source>
        <dbReference type="SAM" id="SignalP"/>
    </source>
</evidence>
<evidence type="ECO:0000313" key="3">
    <source>
        <dbReference type="Proteomes" id="UP000678499"/>
    </source>
</evidence>
<accession>A0A7R9GFF2</accession>
<feature type="signal peptide" evidence="1">
    <location>
        <begin position="1"/>
        <end position="19"/>
    </location>
</feature>
<dbReference type="Proteomes" id="UP000678499">
    <property type="component" value="Unassembled WGS sequence"/>
</dbReference>
<proteinExistence type="predicted"/>
<dbReference type="EMBL" id="OA883448">
    <property type="protein sequence ID" value="CAD7278934.1"/>
    <property type="molecule type" value="Genomic_DNA"/>
</dbReference>
<gene>
    <name evidence="2" type="ORF">NMOB1V02_LOCUS6624</name>
</gene>
<protein>
    <submittedName>
        <fullName evidence="2">Uncharacterized protein</fullName>
    </submittedName>
</protein>
<keyword evidence="3" id="KW-1185">Reference proteome</keyword>
<sequence>MNFQLLLLSILTLAQPCFPASYKDVATLVDSMIFDQSEKAANEAATWFDDPAMKAVAKAIIKEDLDPEEIEIADKTARRLGLDFAQILRAKAKIEKKRQDLRRKEMLNALLREVAKGFGVFTTKSPAVQFKTANRIPTKINIPPLVAIDKPKTNDGTLVAGKAKKLQDGSAVAKPEVLEDPVTKSEPKNAAGVFRKPEIPLGHVDPAISNLINLAIGNAAEIKRRLESPNVPNSNHHDLFRENSESSLIEDRIHSLTQRQLEIRNMLKNGVMHKNDNPEPEPLETMPIKIDQDLRAFFEIQRNNDAETTTLATFFPVDALATAELITITPIIDAYPTNTENGMMISERNNFGEFITLRPATEPSNSNSFSNQMKSNDYNNNNFLVPKQGPIDFARDLPSSSSAAAAQTQAIFNQPFHNFPVLETDLHGLKNNLMADLRTERTNFGADVIVTTETKSVKENIVARDSAVKLKKHLENLVEWKKQHLPLKK</sequence>
<dbReference type="AlphaFoldDB" id="A0A7R9GFF2"/>
<feature type="chain" id="PRO_5036403289" evidence="1">
    <location>
        <begin position="20"/>
        <end position="489"/>
    </location>
</feature>
<name>A0A7R9GFF2_9CRUS</name>
<organism evidence="2">
    <name type="scientific">Notodromas monacha</name>
    <dbReference type="NCBI Taxonomy" id="399045"/>
    <lineage>
        <taxon>Eukaryota</taxon>
        <taxon>Metazoa</taxon>
        <taxon>Ecdysozoa</taxon>
        <taxon>Arthropoda</taxon>
        <taxon>Crustacea</taxon>
        <taxon>Oligostraca</taxon>
        <taxon>Ostracoda</taxon>
        <taxon>Podocopa</taxon>
        <taxon>Podocopida</taxon>
        <taxon>Cypridocopina</taxon>
        <taxon>Cypridoidea</taxon>
        <taxon>Cyprididae</taxon>
        <taxon>Notodromas</taxon>
    </lineage>
</organism>
<evidence type="ECO:0000313" key="2">
    <source>
        <dbReference type="EMBL" id="CAD7278934.1"/>
    </source>
</evidence>